<proteinExistence type="predicted"/>
<keyword evidence="3" id="KW-1185">Reference proteome</keyword>
<dbReference type="GO" id="GO:0043113">
    <property type="term" value="P:receptor clustering"/>
    <property type="evidence" value="ECO:0007669"/>
    <property type="project" value="TreeGrafter"/>
</dbReference>
<name>A0A0N4Z593_PARTI</name>
<dbReference type="PANTHER" id="PTHR23119:SF44">
    <property type="entry name" value="PROTEIN LAP4"/>
    <property type="match status" value="1"/>
</dbReference>
<dbReference type="SMART" id="SM00228">
    <property type="entry name" value="PDZ"/>
    <property type="match status" value="4"/>
</dbReference>
<dbReference type="CDD" id="cd00136">
    <property type="entry name" value="PDZ_canonical"/>
    <property type="match status" value="1"/>
</dbReference>
<sequence>METKRIRIKRDVNKGIGLTIAGGIECTPYKENDSGIFISNLTQDGPAMLSGLKIGDKILRVNDFDVQNIRHDSFIECMKAAGDIFVLTIQRDNNTNFIPTPISSPIPEPLNTSFIDMDKKREIMNFIVKRDFSGSPGFSIVGGEGKTKEEVIIVSAVTPGGPADKVGLKCGDILININGTSVKGIRHDQAVTLLTGSPGQDVKVTILRDTCLIPPIISPITSPIPPSMYNAPSMSNLSTITSRTIIFGEPSWDGRIEEVELHRDLNKSLGLSIVGGSDQCSHPFGIDKRGVFISKITPNTPASYCGRLRMGDRILSVNDVNIRNAKHKDAVDVLKSSGPIIKMGILHEIQPSGLREVFLKRRTPNEPLGLIICGGAGSLQANPNDKTDEGIFVERIDQNSCSADNKSLVNGVRILEVNDDSILGCSQDEAVSLLRNSGLNIRLLICDGLNKTNSVTPASLILNTNEVSTTSNVSESIKVEKETLEIHASSSKVNITVPATNAPMSSEDNITTIINNTTNIITSPTPKPPAYESHNFKINVPFEDPVPLNTSTPLPPAEEETKIPRLTKIPPPVAPKPSLHNHITSQITKSSTSINKNITEEGKTEDQEAELLPFSSKIKKFESEISFASSTKGGTNIPKDTQSKSTTSLPAKKPLITQDEINKMKEEEEKKRKMNYLTNQNDIPSPSLIEGNFDQMISNIPIPISNGPNVVRTKKAEMRLNNVSGITNNHQSTNDVSPLTAIEQHALELKKRQEWRQARLKSIDNDMAKTEEMLNSFQRLNSRVGNLSEDGSIPSTPIPRPLNDSSNKSDS</sequence>
<dbReference type="Proteomes" id="UP000038045">
    <property type="component" value="Unplaced"/>
</dbReference>
<dbReference type="PANTHER" id="PTHR23119">
    <property type="entry name" value="DISCS LARGE"/>
    <property type="match status" value="1"/>
</dbReference>
<feature type="domain" description="PDZ" evidence="2">
    <location>
        <begin position="258"/>
        <end position="349"/>
    </location>
</feature>
<dbReference type="Pfam" id="PF00595">
    <property type="entry name" value="PDZ"/>
    <property type="match status" value="4"/>
</dbReference>
<accession>A0A0N4Z593</accession>
<dbReference type="PROSITE" id="PS50106">
    <property type="entry name" value="PDZ"/>
    <property type="match status" value="4"/>
</dbReference>
<protein>
    <submittedName>
        <fullName evidence="4">PDZ domain-containing protein</fullName>
    </submittedName>
</protein>
<dbReference type="InterPro" id="IPR036034">
    <property type="entry name" value="PDZ_sf"/>
</dbReference>
<evidence type="ECO:0000259" key="2">
    <source>
        <dbReference type="PROSITE" id="PS50106"/>
    </source>
</evidence>
<feature type="region of interest" description="Disordered" evidence="1">
    <location>
        <begin position="782"/>
        <end position="811"/>
    </location>
</feature>
<dbReference type="STRING" id="131310.A0A0N4Z593"/>
<feature type="domain" description="PDZ" evidence="2">
    <location>
        <begin position="125"/>
        <end position="199"/>
    </location>
</feature>
<dbReference type="AlphaFoldDB" id="A0A0N4Z593"/>
<dbReference type="GO" id="GO:0045197">
    <property type="term" value="P:establishment or maintenance of epithelial cell apical/basal polarity"/>
    <property type="evidence" value="ECO:0007669"/>
    <property type="project" value="TreeGrafter"/>
</dbReference>
<reference evidence="4" key="1">
    <citation type="submission" date="2017-02" db="UniProtKB">
        <authorList>
            <consortium name="WormBaseParasite"/>
        </authorList>
    </citation>
    <scope>IDENTIFICATION</scope>
</reference>
<dbReference type="SUPFAM" id="SSF50156">
    <property type="entry name" value="PDZ domain-like"/>
    <property type="match status" value="4"/>
</dbReference>
<evidence type="ECO:0000256" key="1">
    <source>
        <dbReference type="SAM" id="MobiDB-lite"/>
    </source>
</evidence>
<dbReference type="WBParaSite" id="PTRK_0000219500.1">
    <property type="protein sequence ID" value="PTRK_0000219500.1"/>
    <property type="gene ID" value="PTRK_0000219500"/>
</dbReference>
<feature type="domain" description="PDZ" evidence="2">
    <location>
        <begin position="356"/>
        <end position="445"/>
    </location>
</feature>
<dbReference type="GO" id="GO:0098609">
    <property type="term" value="P:cell-cell adhesion"/>
    <property type="evidence" value="ECO:0007669"/>
    <property type="project" value="TreeGrafter"/>
</dbReference>
<evidence type="ECO:0000313" key="4">
    <source>
        <dbReference type="WBParaSite" id="PTRK_0000219500.1"/>
    </source>
</evidence>
<dbReference type="InterPro" id="IPR001478">
    <property type="entry name" value="PDZ"/>
</dbReference>
<dbReference type="InterPro" id="IPR050614">
    <property type="entry name" value="Synaptic_Scaffolding_LAP-MAGUK"/>
</dbReference>
<dbReference type="Gene3D" id="2.30.42.10">
    <property type="match status" value="4"/>
</dbReference>
<dbReference type="GO" id="GO:0030054">
    <property type="term" value="C:cell junction"/>
    <property type="evidence" value="ECO:0007669"/>
    <property type="project" value="TreeGrafter"/>
</dbReference>
<feature type="domain" description="PDZ" evidence="2">
    <location>
        <begin position="5"/>
        <end position="93"/>
    </location>
</feature>
<dbReference type="GO" id="GO:0097120">
    <property type="term" value="P:receptor localization to synapse"/>
    <property type="evidence" value="ECO:0007669"/>
    <property type="project" value="TreeGrafter"/>
</dbReference>
<organism evidence="3 4">
    <name type="scientific">Parastrongyloides trichosuri</name>
    <name type="common">Possum-specific nematode worm</name>
    <dbReference type="NCBI Taxonomy" id="131310"/>
    <lineage>
        <taxon>Eukaryota</taxon>
        <taxon>Metazoa</taxon>
        <taxon>Ecdysozoa</taxon>
        <taxon>Nematoda</taxon>
        <taxon>Chromadorea</taxon>
        <taxon>Rhabditida</taxon>
        <taxon>Tylenchina</taxon>
        <taxon>Panagrolaimomorpha</taxon>
        <taxon>Strongyloidoidea</taxon>
        <taxon>Strongyloididae</taxon>
        <taxon>Parastrongyloides</taxon>
    </lineage>
</organism>
<evidence type="ECO:0000313" key="3">
    <source>
        <dbReference type="Proteomes" id="UP000038045"/>
    </source>
</evidence>
<dbReference type="GO" id="GO:0016323">
    <property type="term" value="C:basolateral plasma membrane"/>
    <property type="evidence" value="ECO:0007669"/>
    <property type="project" value="TreeGrafter"/>
</dbReference>
<dbReference type="GO" id="GO:0019901">
    <property type="term" value="F:protein kinase binding"/>
    <property type="evidence" value="ECO:0007669"/>
    <property type="project" value="TreeGrafter"/>
</dbReference>